<dbReference type="EMBL" id="CABITT030000002">
    <property type="protein sequence ID" value="VVA93792.1"/>
    <property type="molecule type" value="Genomic_DNA"/>
</dbReference>
<name>A0A565AWP9_9BRAS</name>
<evidence type="ECO:0000313" key="1">
    <source>
        <dbReference type="EMBL" id="VVA93792.1"/>
    </source>
</evidence>
<accession>A0A565AWP9</accession>
<keyword evidence="2" id="KW-1185">Reference proteome</keyword>
<gene>
    <name evidence="1" type="ORF">ANE_LOCUS4237</name>
</gene>
<organism evidence="1 2">
    <name type="scientific">Arabis nemorensis</name>
    <dbReference type="NCBI Taxonomy" id="586526"/>
    <lineage>
        <taxon>Eukaryota</taxon>
        <taxon>Viridiplantae</taxon>
        <taxon>Streptophyta</taxon>
        <taxon>Embryophyta</taxon>
        <taxon>Tracheophyta</taxon>
        <taxon>Spermatophyta</taxon>
        <taxon>Magnoliopsida</taxon>
        <taxon>eudicotyledons</taxon>
        <taxon>Gunneridae</taxon>
        <taxon>Pentapetalae</taxon>
        <taxon>rosids</taxon>
        <taxon>malvids</taxon>
        <taxon>Brassicales</taxon>
        <taxon>Brassicaceae</taxon>
        <taxon>Arabideae</taxon>
        <taxon>Arabis</taxon>
    </lineage>
</organism>
<comment type="caution">
    <text evidence="1">The sequence shown here is derived from an EMBL/GenBank/DDBJ whole genome shotgun (WGS) entry which is preliminary data.</text>
</comment>
<reference evidence="1" key="1">
    <citation type="submission" date="2019-07" db="EMBL/GenBank/DDBJ databases">
        <authorList>
            <person name="Dittberner H."/>
        </authorList>
    </citation>
    <scope>NUCLEOTIDE SEQUENCE [LARGE SCALE GENOMIC DNA]</scope>
</reference>
<dbReference type="AlphaFoldDB" id="A0A565AWP9"/>
<dbReference type="Proteomes" id="UP000489600">
    <property type="component" value="Unassembled WGS sequence"/>
</dbReference>
<proteinExistence type="predicted"/>
<protein>
    <submittedName>
        <fullName evidence="1">Uncharacterized protein</fullName>
    </submittedName>
</protein>
<evidence type="ECO:0000313" key="2">
    <source>
        <dbReference type="Proteomes" id="UP000489600"/>
    </source>
</evidence>
<sequence>MKEGVQKALELNGSDMIGCKLVLEKVVVRDSFRFGGLGGQLLSVGGRYRAGRCGGLRLCKMCRGFGGLGKQT</sequence>